<proteinExistence type="predicted"/>
<evidence type="ECO:0000313" key="2">
    <source>
        <dbReference type="Proteomes" id="UP001062846"/>
    </source>
</evidence>
<name>A0ACC0L6P6_RHOML</name>
<sequence length="62" mass="7494">MHPLVTHTITKHTLYNLHSKKCSLYRGCEREIERETIEKRRSFLPSIEILVQSCRTEIRRRV</sequence>
<protein>
    <submittedName>
        <fullName evidence="1">Uncharacterized protein</fullName>
    </submittedName>
</protein>
<evidence type="ECO:0000313" key="1">
    <source>
        <dbReference type="EMBL" id="KAI8524182.1"/>
    </source>
</evidence>
<reference evidence="1" key="1">
    <citation type="submission" date="2022-02" db="EMBL/GenBank/DDBJ databases">
        <title>Plant Genome Project.</title>
        <authorList>
            <person name="Zhang R.-G."/>
        </authorList>
    </citation>
    <scope>NUCLEOTIDE SEQUENCE</scope>
    <source>
        <strain evidence="1">AT1</strain>
    </source>
</reference>
<keyword evidence="2" id="KW-1185">Reference proteome</keyword>
<gene>
    <name evidence="1" type="ORF">RHMOL_Rhmol13G0129900</name>
</gene>
<comment type="caution">
    <text evidence="1">The sequence shown here is derived from an EMBL/GenBank/DDBJ whole genome shotgun (WGS) entry which is preliminary data.</text>
</comment>
<organism evidence="1 2">
    <name type="scientific">Rhododendron molle</name>
    <name type="common">Chinese azalea</name>
    <name type="synonym">Azalea mollis</name>
    <dbReference type="NCBI Taxonomy" id="49168"/>
    <lineage>
        <taxon>Eukaryota</taxon>
        <taxon>Viridiplantae</taxon>
        <taxon>Streptophyta</taxon>
        <taxon>Embryophyta</taxon>
        <taxon>Tracheophyta</taxon>
        <taxon>Spermatophyta</taxon>
        <taxon>Magnoliopsida</taxon>
        <taxon>eudicotyledons</taxon>
        <taxon>Gunneridae</taxon>
        <taxon>Pentapetalae</taxon>
        <taxon>asterids</taxon>
        <taxon>Ericales</taxon>
        <taxon>Ericaceae</taxon>
        <taxon>Ericoideae</taxon>
        <taxon>Rhodoreae</taxon>
        <taxon>Rhododendron</taxon>
    </lineage>
</organism>
<accession>A0ACC0L6P6</accession>
<dbReference type="Proteomes" id="UP001062846">
    <property type="component" value="Chromosome 13"/>
</dbReference>
<dbReference type="EMBL" id="CM046400">
    <property type="protein sequence ID" value="KAI8524182.1"/>
    <property type="molecule type" value="Genomic_DNA"/>
</dbReference>